<name>A0A699HUV6_TANCI</name>
<gene>
    <name evidence="1" type="ORF">Tci_448621</name>
</gene>
<dbReference type="EMBL" id="BKCJ010207690">
    <property type="protein sequence ID" value="GEY76647.1"/>
    <property type="molecule type" value="Genomic_DNA"/>
</dbReference>
<comment type="caution">
    <text evidence="1">The sequence shown here is derived from an EMBL/GenBank/DDBJ whole genome shotgun (WGS) entry which is preliminary data.</text>
</comment>
<evidence type="ECO:0000313" key="1">
    <source>
        <dbReference type="EMBL" id="GEY76647.1"/>
    </source>
</evidence>
<sequence>MSRSMKGYEVVLTNFTVEVTGGPTIDFASGRKSPNEGHLLNAKQVVVKKNLKRQSTSTKGTIVEVAEEEEPKEAIS</sequence>
<dbReference type="AlphaFoldDB" id="A0A699HUV6"/>
<organism evidence="1">
    <name type="scientific">Tanacetum cinerariifolium</name>
    <name type="common">Dalmatian daisy</name>
    <name type="synonym">Chrysanthemum cinerariifolium</name>
    <dbReference type="NCBI Taxonomy" id="118510"/>
    <lineage>
        <taxon>Eukaryota</taxon>
        <taxon>Viridiplantae</taxon>
        <taxon>Streptophyta</taxon>
        <taxon>Embryophyta</taxon>
        <taxon>Tracheophyta</taxon>
        <taxon>Spermatophyta</taxon>
        <taxon>Magnoliopsida</taxon>
        <taxon>eudicotyledons</taxon>
        <taxon>Gunneridae</taxon>
        <taxon>Pentapetalae</taxon>
        <taxon>asterids</taxon>
        <taxon>campanulids</taxon>
        <taxon>Asterales</taxon>
        <taxon>Asteraceae</taxon>
        <taxon>Asteroideae</taxon>
        <taxon>Anthemideae</taxon>
        <taxon>Anthemidinae</taxon>
        <taxon>Tanacetum</taxon>
    </lineage>
</organism>
<accession>A0A699HUV6</accession>
<protein>
    <submittedName>
        <fullName evidence="1">Uncharacterized protein</fullName>
    </submittedName>
</protein>
<reference evidence="1" key="1">
    <citation type="journal article" date="2019" name="Sci. Rep.">
        <title>Draft genome of Tanacetum cinerariifolium, the natural source of mosquito coil.</title>
        <authorList>
            <person name="Yamashiro T."/>
            <person name="Shiraishi A."/>
            <person name="Satake H."/>
            <person name="Nakayama K."/>
        </authorList>
    </citation>
    <scope>NUCLEOTIDE SEQUENCE</scope>
</reference>
<proteinExistence type="predicted"/>